<sequence>MLADEKLKTARGVEVVLWPQTIIDLTQGSGEDLGHTWLSHEGTWALDNVDWENRKIYAPVTMRCMGKYSIDNGNEVIWESVDEVLFADGSIDTLTLDFWHDDDISHLSVGDVVKQGEHAQTAGSSGAATAVHMHVEAGRGKLKLTPGKSPLIPSTGWTHYPNGHNVHPYTLPNAVDPRHVFFMNGTQVMNTFGMSFKFYETNSGWKWDPQLGEQTYYRDGKMVKDEWIWDRDYQSWYYIKPDGRMARNYWVMNNKKWCYLKVSGKMAKNEELTWYFNNSGYGELR</sequence>
<dbReference type="Gene3D" id="2.70.70.10">
    <property type="entry name" value="Glucose Permease (Domain IIA)"/>
    <property type="match status" value="1"/>
</dbReference>
<organism evidence="1 2">
    <name type="scientific">Dielma fastidiosa</name>
    <dbReference type="NCBI Taxonomy" id="1034346"/>
    <lineage>
        <taxon>Bacteria</taxon>
        <taxon>Bacillati</taxon>
        <taxon>Bacillota</taxon>
        <taxon>Erysipelotrichia</taxon>
        <taxon>Erysipelotrichales</taxon>
        <taxon>Erysipelotrichaceae</taxon>
        <taxon>Dielma</taxon>
    </lineage>
</organism>
<dbReference type="AlphaFoldDB" id="A0A318KV97"/>
<dbReference type="Proteomes" id="UP000247612">
    <property type="component" value="Unassembled WGS sequence"/>
</dbReference>
<keyword evidence="2" id="KW-1185">Reference proteome</keyword>
<name>A0A318KV97_9FIRM</name>
<dbReference type="RefSeq" id="WP_022936657.1">
    <property type="nucleotide sequence ID" value="NZ_CABKRQ010000001.1"/>
</dbReference>
<protein>
    <submittedName>
        <fullName evidence="1">Uncharacterized protein</fullName>
    </submittedName>
</protein>
<dbReference type="SUPFAM" id="SSF69360">
    <property type="entry name" value="Cell wall binding repeat"/>
    <property type="match status" value="1"/>
</dbReference>
<evidence type="ECO:0000313" key="1">
    <source>
        <dbReference type="EMBL" id="PXX81741.1"/>
    </source>
</evidence>
<evidence type="ECO:0000313" key="2">
    <source>
        <dbReference type="Proteomes" id="UP000247612"/>
    </source>
</evidence>
<dbReference type="Gene3D" id="2.20.120.10">
    <property type="entry name" value="Multimodular pneumococcal cell wall endolysin, domain 3"/>
    <property type="match status" value="1"/>
</dbReference>
<reference evidence="1 2" key="1">
    <citation type="submission" date="2018-05" db="EMBL/GenBank/DDBJ databases">
        <title>Genomic Encyclopedia of Type Strains, Phase IV (KMG-IV): sequencing the most valuable type-strain genomes for metagenomic binning, comparative biology and taxonomic classification.</title>
        <authorList>
            <person name="Goeker M."/>
        </authorList>
    </citation>
    <scope>NUCLEOTIDE SEQUENCE [LARGE SCALE GENOMIC DNA]</scope>
    <source>
        <strain evidence="1 2">JC118</strain>
    </source>
</reference>
<dbReference type="EMBL" id="QJKH01000001">
    <property type="protein sequence ID" value="PXX81741.1"/>
    <property type="molecule type" value="Genomic_DNA"/>
</dbReference>
<proteinExistence type="predicted"/>
<dbReference type="OrthoDB" id="1912376at2"/>
<gene>
    <name evidence="1" type="ORF">DES51_101359</name>
</gene>
<accession>A0A318KV97</accession>
<dbReference type="InterPro" id="IPR011055">
    <property type="entry name" value="Dup_hybrid_motif"/>
</dbReference>
<comment type="caution">
    <text evidence="1">The sequence shown here is derived from an EMBL/GenBank/DDBJ whole genome shotgun (WGS) entry which is preliminary data.</text>
</comment>